<organism evidence="1">
    <name type="scientific">marine sediment metagenome</name>
    <dbReference type="NCBI Taxonomy" id="412755"/>
    <lineage>
        <taxon>unclassified sequences</taxon>
        <taxon>metagenomes</taxon>
        <taxon>ecological metagenomes</taxon>
    </lineage>
</organism>
<accession>A0A0F9SZ77</accession>
<comment type="caution">
    <text evidence="1">The sequence shown here is derived from an EMBL/GenBank/DDBJ whole genome shotgun (WGS) entry which is preliminary data.</text>
</comment>
<protein>
    <submittedName>
        <fullName evidence="1">Uncharacterized protein</fullName>
    </submittedName>
</protein>
<proteinExistence type="predicted"/>
<reference evidence="1" key="1">
    <citation type="journal article" date="2015" name="Nature">
        <title>Complex archaea that bridge the gap between prokaryotes and eukaryotes.</title>
        <authorList>
            <person name="Spang A."/>
            <person name="Saw J.H."/>
            <person name="Jorgensen S.L."/>
            <person name="Zaremba-Niedzwiedzka K."/>
            <person name="Martijn J."/>
            <person name="Lind A.E."/>
            <person name="van Eijk R."/>
            <person name="Schleper C."/>
            <person name="Guy L."/>
            <person name="Ettema T.J."/>
        </authorList>
    </citation>
    <scope>NUCLEOTIDE SEQUENCE</scope>
</reference>
<sequence>MRTVNKTAQSDQIGRLLGYDIYRYDFSIQEMDAYESVKQGYREAEIQSVSKIKRPSMFQRKLMQIRCRAFRKGIEVTISESDLKSAYDECKGVCPVTLHQMTSAETTDTDWSVDRLDNHLGYIPNNIVVMSSVANIAKGDLSLHDLVIYCIIKETNEHNQDRLSQKSNKFWMNMLRAYAQKMPDYLFANVMKEICEDDDYCTGLIKSLYLQLIPSLYQDSLNKTKKIWKNSPLLSRYMHDGTISQADLIKMRKTASSTVKKVKINSYNLSQLDILRFTDQLFINDPRTKDIMSKLVLSWINEIENDEQRRPVIMRALIHGKHEWAAVHREITVG</sequence>
<name>A0A0F9SZ77_9ZZZZ</name>
<gene>
    <name evidence="1" type="ORF">LCGC14_0792600</name>
</gene>
<dbReference type="Gene3D" id="3.30.40.220">
    <property type="match status" value="1"/>
</dbReference>
<dbReference type="EMBL" id="LAZR01002098">
    <property type="protein sequence ID" value="KKN34543.1"/>
    <property type="molecule type" value="Genomic_DNA"/>
</dbReference>
<dbReference type="AlphaFoldDB" id="A0A0F9SZ77"/>
<evidence type="ECO:0000313" key="1">
    <source>
        <dbReference type="EMBL" id="KKN34543.1"/>
    </source>
</evidence>